<evidence type="ECO:0000313" key="1">
    <source>
        <dbReference type="EMBL" id="BAM41768.1"/>
    </source>
</evidence>
<sequence>MVGKAWKNFVNEYLTEIEDSYTNEEPDVEESFENPSSFGLDHIMNDKKSWCSTIDRSFGYAFKFFCRFVVTRTLAESSILNRFQIRPSNFNGTIDRNFCFSVAPSAAPLPKYYESYPRYARWHNWHVRSRRLFRTRRSCNLSYLRMLTTYLRPPSKRSSGAVAVEVDKYRVVKPVTQFSTPTLSAVFE</sequence>
<dbReference type="VEuPathDB" id="PiroplasmaDB:TOT_040000150"/>
<dbReference type="Proteomes" id="UP000003786">
    <property type="component" value="Chromosome 4"/>
</dbReference>
<dbReference type="RefSeq" id="XP_009692069.1">
    <property type="nucleotide sequence ID" value="XM_009693774.1"/>
</dbReference>
<name>J4C919_THEOR</name>
<keyword evidence="2" id="KW-1185">Reference proteome</keyword>
<evidence type="ECO:0000313" key="2">
    <source>
        <dbReference type="Proteomes" id="UP000003786"/>
    </source>
</evidence>
<accession>J4C919</accession>
<dbReference type="EMBL" id="AP011949">
    <property type="protein sequence ID" value="BAM41768.1"/>
    <property type="molecule type" value="Genomic_DNA"/>
</dbReference>
<gene>
    <name evidence="1" type="ORF">TOT_040000150</name>
</gene>
<dbReference type="AlphaFoldDB" id="J4C919"/>
<dbReference type="KEGG" id="tot:TOT_040000150"/>
<dbReference type="eggNOG" id="ENOG502TNBM">
    <property type="taxonomic scope" value="Eukaryota"/>
</dbReference>
<dbReference type="GeneID" id="20716244"/>
<dbReference type="OrthoDB" id="360908at2759"/>
<reference evidence="1 2" key="1">
    <citation type="journal article" date="2012" name="MBio">
        <title>Comparative genome analysis of three eukaryotic parasites with differing abilities to transform leukocytes reveals key mediators of Theileria-induced leukocyte transformation.</title>
        <authorList>
            <person name="Hayashida K."/>
            <person name="Hara Y."/>
            <person name="Abe T."/>
            <person name="Yamasaki C."/>
            <person name="Toyoda A."/>
            <person name="Kosuge T."/>
            <person name="Suzuki Y."/>
            <person name="Sato Y."/>
            <person name="Kawashima S."/>
            <person name="Katayama T."/>
            <person name="Wakaguri H."/>
            <person name="Inoue N."/>
            <person name="Homma K."/>
            <person name="Tada-Umezaki M."/>
            <person name="Yagi Y."/>
            <person name="Fujii Y."/>
            <person name="Habara T."/>
            <person name="Kanehisa M."/>
            <person name="Watanabe H."/>
            <person name="Ito K."/>
            <person name="Gojobori T."/>
            <person name="Sugawara H."/>
            <person name="Imanishi T."/>
            <person name="Weir W."/>
            <person name="Gardner M."/>
            <person name="Pain A."/>
            <person name="Shiels B."/>
            <person name="Hattori M."/>
            <person name="Nene V."/>
            <person name="Sugimoto C."/>
        </authorList>
    </citation>
    <scope>NUCLEOTIDE SEQUENCE [LARGE SCALE GENOMIC DNA]</scope>
    <source>
        <strain evidence="1 2">Shintoku</strain>
    </source>
</reference>
<organism evidence="1 2">
    <name type="scientific">Theileria orientalis strain Shintoku</name>
    <dbReference type="NCBI Taxonomy" id="869250"/>
    <lineage>
        <taxon>Eukaryota</taxon>
        <taxon>Sar</taxon>
        <taxon>Alveolata</taxon>
        <taxon>Apicomplexa</taxon>
        <taxon>Aconoidasida</taxon>
        <taxon>Piroplasmida</taxon>
        <taxon>Theileriidae</taxon>
        <taxon>Theileria</taxon>
    </lineage>
</organism>
<protein>
    <submittedName>
        <fullName evidence="1">Uncharacterized protein</fullName>
    </submittedName>
</protein>
<dbReference type="OMA" id="PRYARWH"/>
<proteinExistence type="predicted"/>